<reference evidence="1" key="1">
    <citation type="journal article" date="2021" name="Proc. Natl. Acad. Sci. U.S.A.">
        <title>A Catalog of Tens of Thousands of Viruses from Human Metagenomes Reveals Hidden Associations with Chronic Diseases.</title>
        <authorList>
            <person name="Tisza M.J."/>
            <person name="Buck C.B."/>
        </authorList>
    </citation>
    <scope>NUCLEOTIDE SEQUENCE</scope>
    <source>
        <strain evidence="1">Ct8Lf7</strain>
    </source>
</reference>
<protein>
    <submittedName>
        <fullName evidence="1">Uncharacterized protein</fullName>
    </submittedName>
</protein>
<name>A0A8S5S1W8_9CAUD</name>
<proteinExistence type="predicted"/>
<organism evidence="1">
    <name type="scientific">Podoviridae sp. ct8Lf7</name>
    <dbReference type="NCBI Taxonomy" id="2827723"/>
    <lineage>
        <taxon>Viruses</taxon>
        <taxon>Duplodnaviria</taxon>
        <taxon>Heunggongvirae</taxon>
        <taxon>Uroviricota</taxon>
        <taxon>Caudoviricetes</taxon>
    </lineage>
</organism>
<accession>A0A8S5S1W8</accession>
<sequence>MKRIELFCIAVAVVIAVCCSFTSRGSQHYSVEKVYTNPNSHMNIYRVSIPGEYITYSIIRLREGYVH</sequence>
<evidence type="ECO:0000313" key="1">
    <source>
        <dbReference type="EMBL" id="DAF44803.1"/>
    </source>
</evidence>
<dbReference type="EMBL" id="BK032511">
    <property type="protein sequence ID" value="DAF44803.1"/>
    <property type="molecule type" value="Genomic_DNA"/>
</dbReference>